<feature type="transmembrane region" description="Helical" evidence="9">
    <location>
        <begin position="141"/>
        <end position="163"/>
    </location>
</feature>
<feature type="transmembrane region" description="Helical" evidence="9">
    <location>
        <begin position="259"/>
        <end position="279"/>
    </location>
</feature>
<dbReference type="RefSeq" id="WP_009808035.1">
    <property type="nucleotide sequence ID" value="NZ_FNBL01000017.1"/>
</dbReference>
<proteinExistence type="inferred from homology"/>
<dbReference type="EMBL" id="FNBL01000017">
    <property type="protein sequence ID" value="SDG33833.1"/>
    <property type="molecule type" value="Genomic_DNA"/>
</dbReference>
<keyword evidence="6 9" id="KW-1133">Transmembrane helix</keyword>
<evidence type="ECO:0000256" key="7">
    <source>
        <dbReference type="ARBA" id="ARBA00023136"/>
    </source>
</evidence>
<keyword evidence="3" id="KW-1003">Cell membrane</keyword>
<dbReference type="AlphaFoldDB" id="A0A1G7TEV9"/>
<dbReference type="GO" id="GO:0022857">
    <property type="term" value="F:transmembrane transporter activity"/>
    <property type="evidence" value="ECO:0007669"/>
    <property type="project" value="InterPro"/>
</dbReference>
<evidence type="ECO:0000313" key="11">
    <source>
        <dbReference type="Proteomes" id="UP000182284"/>
    </source>
</evidence>
<evidence type="ECO:0000256" key="1">
    <source>
        <dbReference type="ARBA" id="ARBA00004651"/>
    </source>
</evidence>
<dbReference type="Proteomes" id="UP000182284">
    <property type="component" value="Unassembled WGS sequence"/>
</dbReference>
<dbReference type="PANTHER" id="PTHR11795">
    <property type="entry name" value="BRANCHED-CHAIN AMINO ACID TRANSPORT SYSTEM PERMEASE PROTEIN LIVH"/>
    <property type="match status" value="1"/>
</dbReference>
<evidence type="ECO:0000313" key="10">
    <source>
        <dbReference type="EMBL" id="SDG33833.1"/>
    </source>
</evidence>
<evidence type="ECO:0000256" key="5">
    <source>
        <dbReference type="ARBA" id="ARBA00022970"/>
    </source>
</evidence>
<keyword evidence="5" id="KW-0029">Amino-acid transport</keyword>
<dbReference type="PANTHER" id="PTHR11795:SF451">
    <property type="entry name" value="ABC TRANSPORTER PERMEASE PROTEIN"/>
    <property type="match status" value="1"/>
</dbReference>
<evidence type="ECO:0000256" key="6">
    <source>
        <dbReference type="ARBA" id="ARBA00022989"/>
    </source>
</evidence>
<gene>
    <name evidence="10" type="ORF">SAMN04488117_11735</name>
</gene>
<keyword evidence="2" id="KW-0813">Transport</keyword>
<feature type="transmembrane region" description="Helical" evidence="9">
    <location>
        <begin position="195"/>
        <end position="217"/>
    </location>
</feature>
<evidence type="ECO:0000256" key="4">
    <source>
        <dbReference type="ARBA" id="ARBA00022692"/>
    </source>
</evidence>
<feature type="transmembrane region" description="Helical" evidence="9">
    <location>
        <begin position="12"/>
        <end position="34"/>
    </location>
</feature>
<comment type="subcellular location">
    <subcellularLocation>
        <location evidence="1">Cell membrane</location>
        <topology evidence="1">Multi-pass membrane protein</topology>
    </subcellularLocation>
</comment>
<accession>A0A1G7TEV9</accession>
<dbReference type="OrthoDB" id="9779023at2"/>
<evidence type="ECO:0000256" key="2">
    <source>
        <dbReference type="ARBA" id="ARBA00022448"/>
    </source>
</evidence>
<dbReference type="GO" id="GO:0005886">
    <property type="term" value="C:plasma membrane"/>
    <property type="evidence" value="ECO:0007669"/>
    <property type="project" value="UniProtKB-SubCell"/>
</dbReference>
<evidence type="ECO:0000256" key="9">
    <source>
        <dbReference type="SAM" id="Phobius"/>
    </source>
</evidence>
<name>A0A1G7TEV9_9RHOB</name>
<dbReference type="CDD" id="cd06582">
    <property type="entry name" value="TM_PBP1_LivH_like"/>
    <property type="match status" value="1"/>
</dbReference>
<reference evidence="10 11" key="1">
    <citation type="submission" date="2016-10" db="EMBL/GenBank/DDBJ databases">
        <authorList>
            <person name="de Groot N.N."/>
        </authorList>
    </citation>
    <scope>NUCLEOTIDE SEQUENCE [LARGE SCALE GENOMIC DNA]</scope>
    <source>
        <strain evidence="10 11">DSM 27375</strain>
    </source>
</reference>
<keyword evidence="4 9" id="KW-0812">Transmembrane</keyword>
<keyword evidence="7 9" id="KW-0472">Membrane</keyword>
<sequence length="293" mass="31138">MTALSFADAMQLFVVGLSQGCLYSLIAIGLVLVYKATEQVNFAQGEFMMLGAFVGYQFIVLMGMPYWLGAMLTLVFMGAFGYGVEALVVRRLTGQPVFTVFILTLALGIALRAVAGIIWGFGNYSLPAPVDGNLTLGPVIISWASVLSIVVTAVVASALYLFFRYARQGVAMQALSLNQLAAFYMGIPVKRLTSSIWAMSAIFGGIAGLLLGPMTLVSTQMGFIGFKAFAGAIVGGFGSIPGAVIGCLLIGVTEPFFDIMFPTLKGIGAYLIMFLVLLIRPQGLLAQIYAKKV</sequence>
<feature type="transmembrane region" description="Helical" evidence="9">
    <location>
        <begin position="229"/>
        <end position="253"/>
    </location>
</feature>
<dbReference type="GO" id="GO:0006865">
    <property type="term" value="P:amino acid transport"/>
    <property type="evidence" value="ECO:0007669"/>
    <property type="project" value="UniProtKB-KW"/>
</dbReference>
<dbReference type="Pfam" id="PF02653">
    <property type="entry name" value="BPD_transp_2"/>
    <property type="match status" value="1"/>
</dbReference>
<evidence type="ECO:0000256" key="8">
    <source>
        <dbReference type="ARBA" id="ARBA00037998"/>
    </source>
</evidence>
<protein>
    <submittedName>
        <fullName evidence="10">Amino acid/amide ABC transporter membrane protein 1, HAAT family</fullName>
    </submittedName>
</protein>
<dbReference type="InterPro" id="IPR052157">
    <property type="entry name" value="BCAA_transport_permease"/>
</dbReference>
<comment type="similarity">
    <text evidence="8">Belongs to the binding-protein-dependent transport system permease family. LivHM subfamily.</text>
</comment>
<organism evidence="10 11">
    <name type="scientific">Celeribacter baekdonensis</name>
    <dbReference type="NCBI Taxonomy" id="875171"/>
    <lineage>
        <taxon>Bacteria</taxon>
        <taxon>Pseudomonadati</taxon>
        <taxon>Pseudomonadota</taxon>
        <taxon>Alphaproteobacteria</taxon>
        <taxon>Rhodobacterales</taxon>
        <taxon>Roseobacteraceae</taxon>
        <taxon>Celeribacter</taxon>
    </lineage>
</organism>
<feature type="transmembrane region" description="Helical" evidence="9">
    <location>
        <begin position="100"/>
        <end position="121"/>
    </location>
</feature>
<evidence type="ECO:0000256" key="3">
    <source>
        <dbReference type="ARBA" id="ARBA00022475"/>
    </source>
</evidence>
<dbReference type="InterPro" id="IPR001851">
    <property type="entry name" value="ABC_transp_permease"/>
</dbReference>